<dbReference type="Proteomes" id="UP000270021">
    <property type="component" value="Chromosome"/>
</dbReference>
<proteinExistence type="predicted"/>
<keyword evidence="3" id="KW-1185">Reference proteome</keyword>
<feature type="domain" description="Endoribonuclease L-PSP/chorismate mutase-like" evidence="1">
    <location>
        <begin position="6"/>
        <end position="143"/>
    </location>
</feature>
<dbReference type="EMBL" id="CP034438">
    <property type="protein sequence ID" value="AZN30437.1"/>
    <property type="molecule type" value="Genomic_DNA"/>
</dbReference>
<dbReference type="KEGG" id="fsl:EJO69_09065"/>
<evidence type="ECO:0000313" key="3">
    <source>
        <dbReference type="Proteomes" id="UP000270021"/>
    </source>
</evidence>
<dbReference type="RefSeq" id="WP_126041171.1">
    <property type="nucleotide sequence ID" value="NZ_CP034438.1"/>
</dbReference>
<evidence type="ECO:0000313" key="2">
    <source>
        <dbReference type="EMBL" id="AZN30437.1"/>
    </source>
</evidence>
<dbReference type="InterPro" id="IPR013813">
    <property type="entry name" value="Endoribo_LPSP/chorism_mut-like"/>
</dbReference>
<dbReference type="PANTHER" id="PTHR43760:SF1">
    <property type="entry name" value="ENDORIBONUCLEASE L-PSP_CHORISMATE MUTASE-LIKE DOMAIN-CONTAINING PROTEIN"/>
    <property type="match status" value="1"/>
</dbReference>
<accession>A0A3Q8WU75</accession>
<dbReference type="InterPro" id="IPR035959">
    <property type="entry name" value="RutC-like_sf"/>
</dbReference>
<sequence>MTAPSARLAELGIELPAVATPLASYVPSKVTGDTVRSSGQLPFVGGKLLVTGRLGAGVSVDDGYQAARACALNSLAAVAEAAGGIDSIDSIIHVTGFVASDPSFFEQPTVVNGASDVLGEIFGERGRHTRSAVGVAVLPMNVPVEVEITCRLVG</sequence>
<dbReference type="PANTHER" id="PTHR43760">
    <property type="entry name" value="ENDORIBONUCLEASE-RELATED"/>
    <property type="match status" value="1"/>
</dbReference>
<gene>
    <name evidence="2" type="ORF">EJO69_09065</name>
</gene>
<reference evidence="2 3" key="1">
    <citation type="submission" date="2018-12" db="EMBL/GenBank/DDBJ databases">
        <title>Complete genome sequence of Flaviflexus salsibiostraticola KCTC 33148.</title>
        <authorList>
            <person name="Bae J.-W."/>
        </authorList>
    </citation>
    <scope>NUCLEOTIDE SEQUENCE [LARGE SCALE GENOMIC DNA]</scope>
    <source>
        <strain evidence="2 3">KCTC 33148</strain>
    </source>
</reference>
<dbReference type="Gene3D" id="3.30.1330.40">
    <property type="entry name" value="RutC-like"/>
    <property type="match status" value="1"/>
</dbReference>
<dbReference type="Pfam" id="PF14588">
    <property type="entry name" value="YjgF_endoribonc"/>
    <property type="match status" value="1"/>
</dbReference>
<dbReference type="SUPFAM" id="SSF55298">
    <property type="entry name" value="YjgF-like"/>
    <property type="match status" value="1"/>
</dbReference>
<protein>
    <submittedName>
        <fullName evidence="2">RidA family protein</fullName>
    </submittedName>
</protein>
<dbReference type="OrthoDB" id="9806229at2"/>
<evidence type="ECO:0000259" key="1">
    <source>
        <dbReference type="Pfam" id="PF14588"/>
    </source>
</evidence>
<organism evidence="2 3">
    <name type="scientific">Flaviflexus salsibiostraticola</name>
    <dbReference type="NCBI Taxonomy" id="1282737"/>
    <lineage>
        <taxon>Bacteria</taxon>
        <taxon>Bacillati</taxon>
        <taxon>Actinomycetota</taxon>
        <taxon>Actinomycetes</taxon>
        <taxon>Actinomycetales</taxon>
        <taxon>Actinomycetaceae</taxon>
        <taxon>Flaviflexus</taxon>
    </lineage>
</organism>
<dbReference type="AlphaFoldDB" id="A0A3Q8WU75"/>
<name>A0A3Q8WU75_9ACTO</name>
<dbReference type="CDD" id="cd02199">
    <property type="entry name" value="YjgF_YER057c_UK114_like_1"/>
    <property type="match status" value="1"/>
</dbReference>